<accession>A0A1H8V3G3</accession>
<keyword evidence="2" id="KW-1185">Reference proteome</keyword>
<reference evidence="2" key="1">
    <citation type="submission" date="2016-10" db="EMBL/GenBank/DDBJ databases">
        <authorList>
            <person name="Varghese N."/>
            <person name="Submissions S."/>
        </authorList>
    </citation>
    <scope>NUCLEOTIDE SEQUENCE [LARGE SCALE GENOMIC DNA]</scope>
    <source>
        <strain evidence="2">CGMCC 1.10121</strain>
    </source>
</reference>
<dbReference type="AlphaFoldDB" id="A0A1H8V3G3"/>
<organism evidence="1 2">
    <name type="scientific">Halogranum amylolyticum</name>
    <dbReference type="NCBI Taxonomy" id="660520"/>
    <lineage>
        <taxon>Archaea</taxon>
        <taxon>Methanobacteriati</taxon>
        <taxon>Methanobacteriota</taxon>
        <taxon>Stenosarchaea group</taxon>
        <taxon>Halobacteria</taxon>
        <taxon>Halobacteriales</taxon>
        <taxon>Haloferacaceae</taxon>
    </lineage>
</organism>
<gene>
    <name evidence="1" type="ORF">SAMN04487948_1148</name>
</gene>
<dbReference type="EMBL" id="FODV01000014">
    <property type="protein sequence ID" value="SEP09969.1"/>
    <property type="molecule type" value="Genomic_DNA"/>
</dbReference>
<dbReference type="Proteomes" id="UP000199126">
    <property type="component" value="Unassembled WGS sequence"/>
</dbReference>
<proteinExistence type="predicted"/>
<sequence length="119" mass="13733">MAVDSRPPVSSKDNQIDSVVCCIRRDFFVGVSIVDHLCGRWNASLGCLCRNGLNVCLTFIIKLFTKHIRSDPTRCWRSTEINYRLVDDVEYVQLCIIRFCMFDRLLDSGFCPIAPIRRK</sequence>
<evidence type="ECO:0000313" key="2">
    <source>
        <dbReference type="Proteomes" id="UP000199126"/>
    </source>
</evidence>
<name>A0A1H8V3G3_9EURY</name>
<protein>
    <submittedName>
        <fullName evidence="1">Uncharacterized protein</fullName>
    </submittedName>
</protein>
<evidence type="ECO:0000313" key="1">
    <source>
        <dbReference type="EMBL" id="SEP09969.1"/>
    </source>
</evidence>